<evidence type="ECO:0000313" key="2">
    <source>
        <dbReference type="EMBL" id="OHA57762.1"/>
    </source>
</evidence>
<evidence type="ECO:0000259" key="1">
    <source>
        <dbReference type="SMART" id="SM01321"/>
    </source>
</evidence>
<reference evidence="2 3" key="1">
    <citation type="journal article" date="2016" name="Nat. Commun.">
        <title>Thousands of microbial genomes shed light on interconnected biogeochemical processes in an aquifer system.</title>
        <authorList>
            <person name="Anantharaman K."/>
            <person name="Brown C.T."/>
            <person name="Hug L.A."/>
            <person name="Sharon I."/>
            <person name="Castelle C.J."/>
            <person name="Probst A.J."/>
            <person name="Thomas B.C."/>
            <person name="Singh A."/>
            <person name="Wilkins M.J."/>
            <person name="Karaoz U."/>
            <person name="Brodie E.L."/>
            <person name="Williams K.H."/>
            <person name="Hubbard S.S."/>
            <person name="Banfield J.F."/>
        </authorList>
    </citation>
    <scope>NUCLEOTIDE SEQUENCE [LARGE SCALE GENOMIC DNA]</scope>
</reference>
<dbReference type="AlphaFoldDB" id="A0A1G2QCL9"/>
<dbReference type="EMBL" id="MHTG01000006">
    <property type="protein sequence ID" value="OHA57762.1"/>
    <property type="molecule type" value="Genomic_DNA"/>
</dbReference>
<dbReference type="GO" id="GO:0004803">
    <property type="term" value="F:transposase activity"/>
    <property type="evidence" value="ECO:0007669"/>
    <property type="project" value="InterPro"/>
</dbReference>
<dbReference type="SUPFAM" id="SSF143422">
    <property type="entry name" value="Transposase IS200-like"/>
    <property type="match status" value="1"/>
</dbReference>
<protein>
    <recommendedName>
        <fullName evidence="1">Transposase IS200-like domain-containing protein</fullName>
    </recommendedName>
</protein>
<gene>
    <name evidence="2" type="ORF">A2114_01455</name>
</gene>
<dbReference type="PANTHER" id="PTHR34322:SF2">
    <property type="entry name" value="TRANSPOSASE IS200-LIKE DOMAIN-CONTAINING PROTEIN"/>
    <property type="match status" value="1"/>
</dbReference>
<evidence type="ECO:0000313" key="3">
    <source>
        <dbReference type="Proteomes" id="UP000176494"/>
    </source>
</evidence>
<sequence>MATRKTGFADDEYYHLVNRGVEKKRIFNDHKDYARFLLLVLFCQSPTALNNPGYAVKDFLKTGKFHISQDLTNQTIKERYVELISFCLMPNHFHLLVKQTKEGGISKYMQRVQNAYTKYFNTKNKTAGHLFQGPFRAVWVEDNDQLLYLSAYIHKNPVELTGPQGKEHGYQWSSLTDYLNKNRWPTSLLKPEIILEQFNNKQEYQDWIKQSYAKSLQDIGCPVVKI</sequence>
<proteinExistence type="predicted"/>
<dbReference type="InterPro" id="IPR002686">
    <property type="entry name" value="Transposase_17"/>
</dbReference>
<dbReference type="Gene3D" id="3.30.70.1290">
    <property type="entry name" value="Transposase IS200-like"/>
    <property type="match status" value="1"/>
</dbReference>
<dbReference type="Proteomes" id="UP000176494">
    <property type="component" value="Unassembled WGS sequence"/>
</dbReference>
<dbReference type="Pfam" id="PF01797">
    <property type="entry name" value="Y1_Tnp"/>
    <property type="match status" value="1"/>
</dbReference>
<comment type="caution">
    <text evidence="2">The sequence shown here is derived from an EMBL/GenBank/DDBJ whole genome shotgun (WGS) entry which is preliminary data.</text>
</comment>
<name>A0A1G2QCL9_9BACT</name>
<accession>A0A1G2QCL9</accession>
<feature type="domain" description="Transposase IS200-like" evidence="1">
    <location>
        <begin position="9"/>
        <end position="156"/>
    </location>
</feature>
<dbReference type="SMART" id="SM01321">
    <property type="entry name" value="Y1_Tnp"/>
    <property type="match status" value="1"/>
</dbReference>
<dbReference type="InterPro" id="IPR036515">
    <property type="entry name" value="Transposase_17_sf"/>
</dbReference>
<dbReference type="GO" id="GO:0003677">
    <property type="term" value="F:DNA binding"/>
    <property type="evidence" value="ECO:0007669"/>
    <property type="project" value="InterPro"/>
</dbReference>
<dbReference type="PANTHER" id="PTHR34322">
    <property type="entry name" value="TRANSPOSASE, Y1_TNP DOMAIN-CONTAINING"/>
    <property type="match status" value="1"/>
</dbReference>
<dbReference type="GO" id="GO:0006313">
    <property type="term" value="P:DNA transposition"/>
    <property type="evidence" value="ECO:0007669"/>
    <property type="project" value="InterPro"/>
</dbReference>
<organism evidence="2 3">
    <name type="scientific">Candidatus Vogelbacteria bacterium GWA1_51_14</name>
    <dbReference type="NCBI Taxonomy" id="1802435"/>
    <lineage>
        <taxon>Bacteria</taxon>
        <taxon>Candidatus Vogeliibacteriota</taxon>
    </lineage>
</organism>